<dbReference type="InterPro" id="IPR052184">
    <property type="entry name" value="SDR_enzymes"/>
</dbReference>
<dbReference type="PRINTS" id="PR00081">
    <property type="entry name" value="GDHRDH"/>
</dbReference>
<proteinExistence type="inferred from homology"/>
<dbReference type="CDD" id="cd05325">
    <property type="entry name" value="carb_red_sniffer_like_SDR_c"/>
    <property type="match status" value="1"/>
</dbReference>
<name>A0A2T5B3F3_MYCDI</name>
<dbReference type="InterPro" id="IPR002347">
    <property type="entry name" value="SDR_fam"/>
</dbReference>
<dbReference type="PRINTS" id="PR00080">
    <property type="entry name" value="SDRFAMILY"/>
</dbReference>
<sequence length="246" mass="25518">MTSSIAETARQGEAARRPTDGSGRTVLVTGASRGLGRALVETYANAGWTVIACMRKPMHAAAGAIVTEQLDVADPGSIAALARRLDGVAIDVLINNAAIRGDTGGLASLDADDFLEVIRVNALAPLLLVRALLPNLLTGSGRKIVNISSRSGSLAEGTLDDEDGDYAYRCSKAAMNMATSKLAHDLRGDGIAVVSLHPGWVRTDMGGEEAKIDVAASAAALKAIIDGTDRAASGTFRSYDGRQVSW</sequence>
<dbReference type="PANTHER" id="PTHR45458:SF1">
    <property type="entry name" value="SHORT CHAIN DEHYDROGENASE"/>
    <property type="match status" value="1"/>
</dbReference>
<dbReference type="EMBL" id="PZZZ01000006">
    <property type="protein sequence ID" value="PTM93516.1"/>
    <property type="molecule type" value="Genomic_DNA"/>
</dbReference>
<comment type="similarity">
    <text evidence="1">Belongs to the short-chain dehydrogenases/reductases (SDR) family.</text>
</comment>
<dbReference type="PANTHER" id="PTHR45458">
    <property type="entry name" value="SHORT-CHAIN DEHYDROGENASE/REDUCTASE SDR"/>
    <property type="match status" value="1"/>
</dbReference>
<dbReference type="Proteomes" id="UP000241247">
    <property type="component" value="Unassembled WGS sequence"/>
</dbReference>
<evidence type="ECO:0000313" key="4">
    <source>
        <dbReference type="Proteomes" id="UP000241247"/>
    </source>
</evidence>
<evidence type="ECO:0000313" key="3">
    <source>
        <dbReference type="EMBL" id="PTM93516.1"/>
    </source>
</evidence>
<dbReference type="Gene3D" id="3.40.50.720">
    <property type="entry name" value="NAD(P)-binding Rossmann-like Domain"/>
    <property type="match status" value="1"/>
</dbReference>
<dbReference type="SUPFAM" id="SSF51735">
    <property type="entry name" value="NAD(P)-binding Rossmann-fold domains"/>
    <property type="match status" value="1"/>
</dbReference>
<keyword evidence="4" id="KW-1185">Reference proteome</keyword>
<feature type="region of interest" description="Disordered" evidence="2">
    <location>
        <begin position="1"/>
        <end position="26"/>
    </location>
</feature>
<evidence type="ECO:0000256" key="2">
    <source>
        <dbReference type="SAM" id="MobiDB-lite"/>
    </source>
</evidence>
<dbReference type="InterPro" id="IPR036291">
    <property type="entry name" value="NAD(P)-bd_dom_sf"/>
</dbReference>
<dbReference type="GO" id="GO:0016616">
    <property type="term" value="F:oxidoreductase activity, acting on the CH-OH group of donors, NAD or NADP as acceptor"/>
    <property type="evidence" value="ECO:0007669"/>
    <property type="project" value="TreeGrafter"/>
</dbReference>
<gene>
    <name evidence="3" type="ORF">C7449_106201</name>
</gene>
<organism evidence="3 4">
    <name type="scientific">Mycoplana dimorpha</name>
    <dbReference type="NCBI Taxonomy" id="28320"/>
    <lineage>
        <taxon>Bacteria</taxon>
        <taxon>Pseudomonadati</taxon>
        <taxon>Pseudomonadota</taxon>
        <taxon>Alphaproteobacteria</taxon>
        <taxon>Hyphomicrobiales</taxon>
        <taxon>Rhizobiaceae</taxon>
        <taxon>Mycoplana</taxon>
    </lineage>
</organism>
<evidence type="ECO:0000256" key="1">
    <source>
        <dbReference type="RuleBase" id="RU000363"/>
    </source>
</evidence>
<accession>A0A2T5B3F3</accession>
<dbReference type="Pfam" id="PF00106">
    <property type="entry name" value="adh_short"/>
    <property type="match status" value="1"/>
</dbReference>
<protein>
    <submittedName>
        <fullName evidence="3">Short-subunit dehydrogenase</fullName>
    </submittedName>
</protein>
<reference evidence="3 4" key="1">
    <citation type="submission" date="2018-04" db="EMBL/GenBank/DDBJ databases">
        <title>Genomic Encyclopedia of Type Strains, Phase IV (KMG-IV): sequencing the most valuable type-strain genomes for metagenomic binning, comparative biology and taxonomic classification.</title>
        <authorList>
            <person name="Goeker M."/>
        </authorList>
    </citation>
    <scope>NUCLEOTIDE SEQUENCE [LARGE SCALE GENOMIC DNA]</scope>
    <source>
        <strain evidence="3 4">DSM 7138</strain>
    </source>
</reference>
<dbReference type="AlphaFoldDB" id="A0A2T5B3F3"/>
<comment type="caution">
    <text evidence="3">The sequence shown here is derived from an EMBL/GenBank/DDBJ whole genome shotgun (WGS) entry which is preliminary data.</text>
</comment>